<organism evidence="1 2">
    <name type="scientific">Platanthera guangdongensis</name>
    <dbReference type="NCBI Taxonomy" id="2320717"/>
    <lineage>
        <taxon>Eukaryota</taxon>
        <taxon>Viridiplantae</taxon>
        <taxon>Streptophyta</taxon>
        <taxon>Embryophyta</taxon>
        <taxon>Tracheophyta</taxon>
        <taxon>Spermatophyta</taxon>
        <taxon>Magnoliopsida</taxon>
        <taxon>Liliopsida</taxon>
        <taxon>Asparagales</taxon>
        <taxon>Orchidaceae</taxon>
        <taxon>Orchidoideae</taxon>
        <taxon>Orchideae</taxon>
        <taxon>Orchidinae</taxon>
        <taxon>Platanthera</taxon>
    </lineage>
</organism>
<dbReference type="EMBL" id="JBBWWR010000019">
    <property type="protein sequence ID" value="KAK8941500.1"/>
    <property type="molecule type" value="Genomic_DNA"/>
</dbReference>
<reference evidence="1 2" key="1">
    <citation type="journal article" date="2022" name="Nat. Plants">
        <title>Genomes of leafy and leafless Platanthera orchids illuminate the evolution of mycoheterotrophy.</title>
        <authorList>
            <person name="Li M.H."/>
            <person name="Liu K.W."/>
            <person name="Li Z."/>
            <person name="Lu H.C."/>
            <person name="Ye Q.L."/>
            <person name="Zhang D."/>
            <person name="Wang J.Y."/>
            <person name="Li Y.F."/>
            <person name="Zhong Z.M."/>
            <person name="Liu X."/>
            <person name="Yu X."/>
            <person name="Liu D.K."/>
            <person name="Tu X.D."/>
            <person name="Liu B."/>
            <person name="Hao Y."/>
            <person name="Liao X.Y."/>
            <person name="Jiang Y.T."/>
            <person name="Sun W.H."/>
            <person name="Chen J."/>
            <person name="Chen Y.Q."/>
            <person name="Ai Y."/>
            <person name="Zhai J.W."/>
            <person name="Wu S.S."/>
            <person name="Zhou Z."/>
            <person name="Hsiao Y.Y."/>
            <person name="Wu W.L."/>
            <person name="Chen Y.Y."/>
            <person name="Lin Y.F."/>
            <person name="Hsu J.L."/>
            <person name="Li C.Y."/>
            <person name="Wang Z.W."/>
            <person name="Zhao X."/>
            <person name="Zhong W.Y."/>
            <person name="Ma X.K."/>
            <person name="Ma L."/>
            <person name="Huang J."/>
            <person name="Chen G.Z."/>
            <person name="Huang M.Z."/>
            <person name="Huang L."/>
            <person name="Peng D.H."/>
            <person name="Luo Y.B."/>
            <person name="Zou S.Q."/>
            <person name="Chen S.P."/>
            <person name="Lan S."/>
            <person name="Tsai W.C."/>
            <person name="Van de Peer Y."/>
            <person name="Liu Z.J."/>
        </authorList>
    </citation>
    <scope>NUCLEOTIDE SEQUENCE [LARGE SCALE GENOMIC DNA]</scope>
    <source>
        <strain evidence="1">Lor288</strain>
    </source>
</reference>
<dbReference type="Proteomes" id="UP001412067">
    <property type="component" value="Unassembled WGS sequence"/>
</dbReference>
<evidence type="ECO:0000313" key="1">
    <source>
        <dbReference type="EMBL" id="KAK8941500.1"/>
    </source>
</evidence>
<evidence type="ECO:0000313" key="2">
    <source>
        <dbReference type="Proteomes" id="UP001412067"/>
    </source>
</evidence>
<name>A0ABR2LHC7_9ASPA</name>
<keyword evidence="2" id="KW-1185">Reference proteome</keyword>
<protein>
    <submittedName>
        <fullName evidence="1">Uncharacterized protein</fullName>
    </submittedName>
</protein>
<gene>
    <name evidence="1" type="ORF">KSP40_PGU001691</name>
</gene>
<accession>A0ABR2LHC7</accession>
<proteinExistence type="predicted"/>
<comment type="caution">
    <text evidence="1">The sequence shown here is derived from an EMBL/GenBank/DDBJ whole genome shotgun (WGS) entry which is preliminary data.</text>
</comment>
<sequence length="69" mass="7791">MEHRSDQLLHEDTPDSMVLLLPSQQCPNWVHLIHRRSNSTYFSGVASTPPPDINFSTDFPNAGLLELES</sequence>